<comment type="subcellular location">
    <subcellularLocation>
        <location evidence="1 7">Membrane</location>
        <topology evidence="1 7">Multi-pass membrane protein</topology>
    </subcellularLocation>
</comment>
<accession>A0A9P0P3W1</accession>
<keyword evidence="3 7" id="KW-0812">Transmembrane</keyword>
<name>A0A9P0P3W1_ACAOB</name>
<evidence type="ECO:0000256" key="2">
    <source>
        <dbReference type="ARBA" id="ARBA00006840"/>
    </source>
</evidence>
<sequence>MSKMNMNCSNRAIKYLMFTFNFMFVITGIILIGVGAKVKSNYATYDSALDGKYFSLPNLLIATGVIILLISFLGCYGAMKENWIMLMAFSVLLGVIFIFEFSAGIAGYVLRDKTSAYLEQELTRSMNLYTKDITTAIMWDTIQEEFECCGVKNFGDWEEQTFHNKSLPISCCPKKEGVIGVFYCNAEPMATTVPTGKDDTTPSTTPKPSTTPTPSTPSTLSTESPTKKNETESRQRRDIAGDAPTTTQYPGTSTSPYPRGCEAAFGSFVKAHAVDIGGLCFALAVIQLIGIGFAFHLARQVKNGYYST</sequence>
<protein>
    <recommendedName>
        <fullName evidence="7">Tetraspanin</fullName>
    </recommendedName>
</protein>
<evidence type="ECO:0000256" key="5">
    <source>
        <dbReference type="ARBA" id="ARBA00023136"/>
    </source>
</evidence>
<dbReference type="OrthoDB" id="10033535at2759"/>
<dbReference type="InterPro" id="IPR000301">
    <property type="entry name" value="Tetraspanin_animals"/>
</dbReference>
<gene>
    <name evidence="9" type="ORF">ACAOBT_LOCUS6528</name>
</gene>
<evidence type="ECO:0000256" key="4">
    <source>
        <dbReference type="ARBA" id="ARBA00022989"/>
    </source>
</evidence>
<dbReference type="SUPFAM" id="SSF48652">
    <property type="entry name" value="Tetraspanin"/>
    <property type="match status" value="1"/>
</dbReference>
<keyword evidence="5 7" id="KW-0472">Membrane</keyword>
<keyword evidence="6" id="KW-1015">Disulfide bond</keyword>
<feature type="transmembrane region" description="Helical" evidence="7">
    <location>
        <begin position="83"/>
        <end position="110"/>
    </location>
</feature>
<dbReference type="GO" id="GO:0005886">
    <property type="term" value="C:plasma membrane"/>
    <property type="evidence" value="ECO:0007669"/>
    <property type="project" value="TreeGrafter"/>
</dbReference>
<organism evidence="9 10">
    <name type="scientific">Acanthoscelides obtectus</name>
    <name type="common">Bean weevil</name>
    <name type="synonym">Bruchus obtectus</name>
    <dbReference type="NCBI Taxonomy" id="200917"/>
    <lineage>
        <taxon>Eukaryota</taxon>
        <taxon>Metazoa</taxon>
        <taxon>Ecdysozoa</taxon>
        <taxon>Arthropoda</taxon>
        <taxon>Hexapoda</taxon>
        <taxon>Insecta</taxon>
        <taxon>Pterygota</taxon>
        <taxon>Neoptera</taxon>
        <taxon>Endopterygota</taxon>
        <taxon>Coleoptera</taxon>
        <taxon>Polyphaga</taxon>
        <taxon>Cucujiformia</taxon>
        <taxon>Chrysomeloidea</taxon>
        <taxon>Chrysomelidae</taxon>
        <taxon>Bruchinae</taxon>
        <taxon>Bruchini</taxon>
        <taxon>Acanthoscelides</taxon>
    </lineage>
</organism>
<evidence type="ECO:0000256" key="3">
    <source>
        <dbReference type="ARBA" id="ARBA00022692"/>
    </source>
</evidence>
<feature type="compositionally biased region" description="Basic and acidic residues" evidence="8">
    <location>
        <begin position="225"/>
        <end position="240"/>
    </location>
</feature>
<evidence type="ECO:0000256" key="6">
    <source>
        <dbReference type="PIRSR" id="PIRSR002419-1"/>
    </source>
</evidence>
<dbReference type="Gene3D" id="1.10.1450.10">
    <property type="entry name" value="Tetraspanin"/>
    <property type="match status" value="1"/>
</dbReference>
<evidence type="ECO:0000256" key="1">
    <source>
        <dbReference type="ARBA" id="ARBA00004141"/>
    </source>
</evidence>
<dbReference type="Proteomes" id="UP001152888">
    <property type="component" value="Unassembled WGS sequence"/>
</dbReference>
<dbReference type="InterPro" id="IPR008952">
    <property type="entry name" value="Tetraspanin_EC2_sf"/>
</dbReference>
<dbReference type="PANTHER" id="PTHR19282:SF456">
    <property type="entry name" value="CD63 MOLECULE"/>
    <property type="match status" value="1"/>
</dbReference>
<feature type="compositionally biased region" description="Polar residues" evidence="8">
    <location>
        <begin position="244"/>
        <end position="256"/>
    </location>
</feature>
<feature type="region of interest" description="Disordered" evidence="8">
    <location>
        <begin position="193"/>
        <end position="256"/>
    </location>
</feature>
<evidence type="ECO:0000313" key="9">
    <source>
        <dbReference type="EMBL" id="CAH1965826.1"/>
    </source>
</evidence>
<comment type="caution">
    <text evidence="9">The sequence shown here is derived from an EMBL/GenBank/DDBJ whole genome shotgun (WGS) entry which is preliminary data.</text>
</comment>
<evidence type="ECO:0000313" key="10">
    <source>
        <dbReference type="Proteomes" id="UP001152888"/>
    </source>
</evidence>
<dbReference type="EMBL" id="CAKOFQ010006729">
    <property type="protein sequence ID" value="CAH1965826.1"/>
    <property type="molecule type" value="Genomic_DNA"/>
</dbReference>
<keyword evidence="10" id="KW-1185">Reference proteome</keyword>
<dbReference type="InterPro" id="IPR018499">
    <property type="entry name" value="Tetraspanin/Peripherin"/>
</dbReference>
<keyword evidence="4 7" id="KW-1133">Transmembrane helix</keyword>
<feature type="disulfide bond" evidence="6">
    <location>
        <begin position="149"/>
        <end position="172"/>
    </location>
</feature>
<proteinExistence type="inferred from homology"/>
<dbReference type="Pfam" id="PF00335">
    <property type="entry name" value="Tetraspanin"/>
    <property type="match status" value="1"/>
</dbReference>
<reference evidence="9" key="1">
    <citation type="submission" date="2022-03" db="EMBL/GenBank/DDBJ databases">
        <authorList>
            <person name="Sayadi A."/>
        </authorList>
    </citation>
    <scope>NUCLEOTIDE SEQUENCE</scope>
</reference>
<feature type="transmembrane region" description="Helical" evidence="7">
    <location>
        <begin position="276"/>
        <end position="298"/>
    </location>
</feature>
<dbReference type="PANTHER" id="PTHR19282">
    <property type="entry name" value="TETRASPANIN"/>
    <property type="match status" value="1"/>
</dbReference>
<dbReference type="PRINTS" id="PR00259">
    <property type="entry name" value="TMFOUR"/>
</dbReference>
<evidence type="ECO:0000256" key="7">
    <source>
        <dbReference type="RuleBase" id="RU361218"/>
    </source>
</evidence>
<feature type="transmembrane region" description="Helical" evidence="7">
    <location>
        <begin position="56"/>
        <end position="76"/>
    </location>
</feature>
<comment type="similarity">
    <text evidence="2 7">Belongs to the tetraspanin (TM4SF) family.</text>
</comment>
<dbReference type="PIRSF" id="PIRSF002419">
    <property type="entry name" value="Tetraspanin"/>
    <property type="match status" value="1"/>
</dbReference>
<dbReference type="AlphaFoldDB" id="A0A9P0P3W1"/>
<evidence type="ECO:0000256" key="8">
    <source>
        <dbReference type="SAM" id="MobiDB-lite"/>
    </source>
</evidence>
<feature type="transmembrane region" description="Helical" evidence="7">
    <location>
        <begin position="12"/>
        <end position="36"/>
    </location>
</feature>